<gene>
    <name evidence="1" type="ORF">AKJ52_01600</name>
</gene>
<reference evidence="1 2" key="1">
    <citation type="journal article" date="2016" name="Sci. Rep.">
        <title>Metabolic traits of an uncultured archaeal lineage -MSBL1- from brine pools of the Red Sea.</title>
        <authorList>
            <person name="Mwirichia R."/>
            <person name="Alam I."/>
            <person name="Rashid M."/>
            <person name="Vinu M."/>
            <person name="Ba-Alawi W."/>
            <person name="Anthony Kamau A."/>
            <person name="Kamanda Ngugi D."/>
            <person name="Goker M."/>
            <person name="Klenk H.P."/>
            <person name="Bajic V."/>
            <person name="Stingl U."/>
        </authorList>
    </citation>
    <scope>NUCLEOTIDE SEQUENCE [LARGE SCALE GENOMIC DNA]</scope>
    <source>
        <strain evidence="1">SCGC-AAA382C18</strain>
    </source>
</reference>
<dbReference type="NCBIfam" id="TIGR03172">
    <property type="entry name" value="selenium cofactor biosynthesis protein YqeC"/>
    <property type="match status" value="1"/>
</dbReference>
<comment type="caution">
    <text evidence="1">The sequence shown here is derived from an EMBL/GenBank/DDBJ whole genome shotgun (WGS) entry which is preliminary data.</text>
</comment>
<evidence type="ECO:0000313" key="2">
    <source>
        <dbReference type="Proteomes" id="UP000070404"/>
    </source>
</evidence>
<organism evidence="1 2">
    <name type="scientific">candidate division MSBL1 archaeon SCGC-AAA382C18</name>
    <dbReference type="NCBI Taxonomy" id="1698281"/>
    <lineage>
        <taxon>Archaea</taxon>
        <taxon>Methanobacteriati</taxon>
        <taxon>Methanobacteriota</taxon>
        <taxon>candidate division MSBL1</taxon>
    </lineage>
</organism>
<dbReference type="Proteomes" id="UP000070404">
    <property type="component" value="Unassembled WGS sequence"/>
</dbReference>
<dbReference type="Pfam" id="PF19842">
    <property type="entry name" value="YqeC"/>
    <property type="match status" value="1"/>
</dbReference>
<evidence type="ECO:0008006" key="3">
    <source>
        <dbReference type="Google" id="ProtNLM"/>
    </source>
</evidence>
<dbReference type="AlphaFoldDB" id="A0A133VK09"/>
<dbReference type="EMBL" id="LHYF01000024">
    <property type="protein sequence ID" value="KXB06775.1"/>
    <property type="molecule type" value="Genomic_DNA"/>
</dbReference>
<accession>A0A133VK09</accession>
<keyword evidence="2" id="KW-1185">Reference proteome</keyword>
<evidence type="ECO:0000313" key="1">
    <source>
        <dbReference type="EMBL" id="KXB06775.1"/>
    </source>
</evidence>
<name>A0A133VK09_9EURY</name>
<dbReference type="InterPro" id="IPR017587">
    <property type="entry name" value="YqeC"/>
</dbReference>
<sequence>MNISESFELGGGETVTFVGAGGKTSTMFRLASEFSFFGLSIVTTTTKIFEWEGKKADFLLISEDIEDLENLISALSEGKIVTIASGKSKDEKLIGVEPEFADEINAQISPDILVIEGDGASKKSFKAPADYEPVIPASSDLIVPIVGIDVVGETLNSENVHRPKKVCEISHFEIGDTVTPEMIGQVVGHEKGGRKNVPSDASLIPLLNKVDDESKEIAEEVAKKILSYTRQIDKVALGCIIRENPIIKIIER</sequence>
<protein>
    <recommendedName>
        <fullName evidence="3">Selenium-dependent hydroxylase accessory protein YqeC</fullName>
    </recommendedName>
</protein>
<proteinExistence type="predicted"/>